<dbReference type="GO" id="GO:0051701">
    <property type="term" value="P:biological process involved in interaction with host"/>
    <property type="evidence" value="ECO:0007669"/>
    <property type="project" value="TreeGrafter"/>
</dbReference>
<proteinExistence type="inferred from homology"/>
<dbReference type="EC" id="2.3.1.20" evidence="4 11"/>
<dbReference type="RefSeq" id="WP_142005853.1">
    <property type="nucleotide sequence ID" value="NZ_CAJTBP010000001.1"/>
</dbReference>
<keyword evidence="9 11" id="KW-0012">Acyltransferase</keyword>
<dbReference type="PANTHER" id="PTHR31650:SF1">
    <property type="entry name" value="WAX ESTER SYNTHASE_DIACYLGLYCEROL ACYLTRANSFERASE 4-RELATED"/>
    <property type="match status" value="1"/>
</dbReference>
<evidence type="ECO:0000256" key="3">
    <source>
        <dbReference type="ARBA" id="ARBA00009587"/>
    </source>
</evidence>
<dbReference type="NCBIfam" id="TIGR02946">
    <property type="entry name" value="acyl_WS_DGAT"/>
    <property type="match status" value="1"/>
</dbReference>
<comment type="pathway">
    <text evidence="1 11">Glycerolipid metabolism; triacylglycerol biosynthesis.</text>
</comment>
<dbReference type="GO" id="GO:0006071">
    <property type="term" value="P:glycerol metabolic process"/>
    <property type="evidence" value="ECO:0007669"/>
    <property type="project" value="UniProtKB-KW"/>
</dbReference>
<dbReference type="GO" id="GO:0019432">
    <property type="term" value="P:triglyceride biosynthetic process"/>
    <property type="evidence" value="ECO:0007669"/>
    <property type="project" value="UniProtKB-UniPathway"/>
</dbReference>
<evidence type="ECO:0000256" key="6">
    <source>
        <dbReference type="ARBA" id="ARBA00022679"/>
    </source>
</evidence>
<organism evidence="14 15">
    <name type="scientific">Barrientosiimonas humi</name>
    <dbReference type="NCBI Taxonomy" id="999931"/>
    <lineage>
        <taxon>Bacteria</taxon>
        <taxon>Bacillati</taxon>
        <taxon>Actinomycetota</taxon>
        <taxon>Actinomycetes</taxon>
        <taxon>Micrococcales</taxon>
        <taxon>Dermacoccaceae</taxon>
        <taxon>Barrientosiimonas</taxon>
    </lineage>
</organism>
<evidence type="ECO:0000256" key="11">
    <source>
        <dbReference type="RuleBase" id="RU361241"/>
    </source>
</evidence>
<accession>A0A542XDJ9</accession>
<evidence type="ECO:0000256" key="8">
    <source>
        <dbReference type="ARBA" id="ARBA00023098"/>
    </source>
</evidence>
<evidence type="ECO:0000256" key="7">
    <source>
        <dbReference type="ARBA" id="ARBA00022798"/>
    </source>
</evidence>
<evidence type="ECO:0000259" key="13">
    <source>
        <dbReference type="Pfam" id="PF06974"/>
    </source>
</evidence>
<dbReference type="UniPathway" id="UPA00282"/>
<comment type="pathway">
    <text evidence="2">Lipid metabolism.</text>
</comment>
<dbReference type="EMBL" id="VFOK01000001">
    <property type="protein sequence ID" value="TQL33885.1"/>
    <property type="molecule type" value="Genomic_DNA"/>
</dbReference>
<feature type="domain" description="O-acyltransferase WSD1 C-terminal" evidence="13">
    <location>
        <begin position="318"/>
        <end position="463"/>
    </location>
</feature>
<keyword evidence="8 11" id="KW-0443">Lipid metabolism</keyword>
<keyword evidence="5 11" id="KW-0444">Lipid biosynthesis</keyword>
<dbReference type="OrthoDB" id="9810950at2"/>
<dbReference type="AlphaFoldDB" id="A0A542XDJ9"/>
<name>A0A542XDJ9_9MICO</name>
<feature type="domain" description="O-acyltransferase WSD1-like N-terminal" evidence="12">
    <location>
        <begin position="5"/>
        <end position="262"/>
    </location>
</feature>
<dbReference type="InterPro" id="IPR014292">
    <property type="entry name" value="Acyl_transf_WS/DGAT"/>
</dbReference>
<evidence type="ECO:0000256" key="9">
    <source>
        <dbReference type="ARBA" id="ARBA00023315"/>
    </source>
</evidence>
<dbReference type="Pfam" id="PF06974">
    <property type="entry name" value="WS_DGAT_C"/>
    <property type="match status" value="1"/>
</dbReference>
<dbReference type="SUPFAM" id="SSF52777">
    <property type="entry name" value="CoA-dependent acyltransferases"/>
    <property type="match status" value="1"/>
</dbReference>
<protein>
    <recommendedName>
        <fullName evidence="4 11">Diacylglycerol O-acyltransferase</fullName>
        <ecNumber evidence="4 11">2.3.1.20</ecNumber>
    </recommendedName>
</protein>
<dbReference type="InterPro" id="IPR045034">
    <property type="entry name" value="O-acyltransferase_WSD1-like"/>
</dbReference>
<evidence type="ECO:0000256" key="2">
    <source>
        <dbReference type="ARBA" id="ARBA00005189"/>
    </source>
</evidence>
<dbReference type="PANTHER" id="PTHR31650">
    <property type="entry name" value="O-ACYLTRANSFERASE (WSD1-LIKE) FAMILY PROTEIN"/>
    <property type="match status" value="1"/>
</dbReference>
<dbReference type="GO" id="GO:0005886">
    <property type="term" value="C:plasma membrane"/>
    <property type="evidence" value="ECO:0007669"/>
    <property type="project" value="TreeGrafter"/>
</dbReference>
<gene>
    <name evidence="14" type="ORF">FB554_2041</name>
</gene>
<reference evidence="14 15" key="1">
    <citation type="submission" date="2019-06" db="EMBL/GenBank/DDBJ databases">
        <title>Sequencing the genomes of 1000 actinobacteria strains.</title>
        <authorList>
            <person name="Klenk H.-P."/>
        </authorList>
    </citation>
    <scope>NUCLEOTIDE SEQUENCE [LARGE SCALE GENOMIC DNA]</scope>
    <source>
        <strain evidence="14 15">DSM 24617</strain>
    </source>
</reference>
<dbReference type="InterPro" id="IPR004255">
    <property type="entry name" value="O-acyltransferase_WSD1_N"/>
</dbReference>
<evidence type="ECO:0000256" key="4">
    <source>
        <dbReference type="ARBA" id="ARBA00013244"/>
    </source>
</evidence>
<evidence type="ECO:0000313" key="15">
    <source>
        <dbReference type="Proteomes" id="UP000318336"/>
    </source>
</evidence>
<dbReference type="Pfam" id="PF03007">
    <property type="entry name" value="WS_DGAT_cat"/>
    <property type="match status" value="1"/>
</dbReference>
<dbReference type="GO" id="GO:0004144">
    <property type="term" value="F:diacylglycerol O-acyltransferase activity"/>
    <property type="evidence" value="ECO:0007669"/>
    <property type="project" value="UniProtKB-EC"/>
</dbReference>
<dbReference type="InterPro" id="IPR009721">
    <property type="entry name" value="O-acyltransferase_WSD1_C"/>
</dbReference>
<evidence type="ECO:0000259" key="12">
    <source>
        <dbReference type="Pfam" id="PF03007"/>
    </source>
</evidence>
<comment type="similarity">
    <text evidence="3 11">Belongs to the long-chain O-acyltransferase family.</text>
</comment>
<comment type="catalytic activity">
    <reaction evidence="10 11">
        <text>an acyl-CoA + a 1,2-diacyl-sn-glycerol = a triacyl-sn-glycerol + CoA</text>
        <dbReference type="Rhea" id="RHEA:10868"/>
        <dbReference type="ChEBI" id="CHEBI:17815"/>
        <dbReference type="ChEBI" id="CHEBI:57287"/>
        <dbReference type="ChEBI" id="CHEBI:58342"/>
        <dbReference type="ChEBI" id="CHEBI:64615"/>
        <dbReference type="EC" id="2.3.1.20"/>
    </reaction>
</comment>
<evidence type="ECO:0000313" key="14">
    <source>
        <dbReference type="EMBL" id="TQL33885.1"/>
    </source>
</evidence>
<comment type="caution">
    <text evidence="14">The sequence shown here is derived from an EMBL/GenBank/DDBJ whole genome shotgun (WGS) entry which is preliminary data.</text>
</comment>
<evidence type="ECO:0000256" key="1">
    <source>
        <dbReference type="ARBA" id="ARBA00004771"/>
    </source>
</evidence>
<dbReference type="GO" id="GO:0001666">
    <property type="term" value="P:response to hypoxia"/>
    <property type="evidence" value="ECO:0007669"/>
    <property type="project" value="TreeGrafter"/>
</dbReference>
<evidence type="ECO:0000256" key="5">
    <source>
        <dbReference type="ARBA" id="ARBA00022516"/>
    </source>
</evidence>
<evidence type="ECO:0000256" key="10">
    <source>
        <dbReference type="ARBA" id="ARBA00048109"/>
    </source>
</evidence>
<dbReference type="GO" id="GO:0071731">
    <property type="term" value="P:response to nitric oxide"/>
    <property type="evidence" value="ECO:0007669"/>
    <property type="project" value="TreeGrafter"/>
</dbReference>
<keyword evidence="15" id="KW-1185">Reference proteome</keyword>
<dbReference type="Proteomes" id="UP000318336">
    <property type="component" value="Unassembled WGS sequence"/>
</dbReference>
<keyword evidence="6 11" id="KW-0808">Transferase</keyword>
<keyword evidence="7 11" id="KW-0319">Glycerol metabolism</keyword>
<sequence>MTDRLSALDVSFLYLEDASTPLHVGSVMVFKPGKDDFDLDRLLALVTSRIAYVPRYRQRVKDVPGGLLNPVWVDDAEFDLSYHVRRSALPRPGSTTQLEEFVARIQARPLDRSRPLWELYLVEGLAHGRFAIVTKTHQALVDGIHAIDLGQVIVDTAADRGDPVPHTWHAQREPSGVELMAQAVLDVVRSPSQVVEGVKAGVGDAWHVAGRARQVAGDVVQAVARSAARPAPSSPLNVEIGPHRRVLTIDTRLADYQAVRSRVNRARGGIEVSVHDVVLAVIAGGLRNWLLTRGESVSGGESVRALVPVSTQPQEAEGEQVAALVVDLPVGEPSPTMRLHQVAYSMHQQMESSQAMTAAALREIAGFAPPTLHSLGARVGSAMTRRISNLVVTNVPGPQQPLYAGDARMVASYPVIPLGKGQALSIGLTSYDGGVYFGLNADRAAMPDLDVLGQCLTDALAELGEDEAS</sequence>